<dbReference type="SUPFAM" id="SSF48264">
    <property type="entry name" value="Cytochrome P450"/>
    <property type="match status" value="1"/>
</dbReference>
<reference evidence="13" key="2">
    <citation type="submission" date="2025-08" db="UniProtKB">
        <authorList>
            <consortium name="Ensembl"/>
        </authorList>
    </citation>
    <scope>IDENTIFICATION</scope>
</reference>
<comment type="similarity">
    <text evidence="2 11">Belongs to the cytochrome P450 family.</text>
</comment>
<dbReference type="Ensembl" id="ENSEAST00005003745.2">
    <property type="protein sequence ID" value="ENSEASP00005003415.2"/>
    <property type="gene ID" value="ENSEASG00005005112.2"/>
</dbReference>
<evidence type="ECO:0000256" key="2">
    <source>
        <dbReference type="ARBA" id="ARBA00010617"/>
    </source>
</evidence>
<dbReference type="Pfam" id="PF00067">
    <property type="entry name" value="p450"/>
    <property type="match status" value="1"/>
</dbReference>
<reference evidence="13" key="3">
    <citation type="submission" date="2025-09" db="UniProtKB">
        <authorList>
            <consortium name="Ensembl"/>
        </authorList>
    </citation>
    <scope>IDENTIFICATION</scope>
</reference>
<keyword evidence="12" id="KW-0732">Signal</keyword>
<dbReference type="PRINTS" id="PR00385">
    <property type="entry name" value="P450"/>
</dbReference>
<accession>A0A8C4L3Y1</accession>
<evidence type="ECO:0000256" key="5">
    <source>
        <dbReference type="ARBA" id="ARBA00022824"/>
    </source>
</evidence>
<sequence length="559" mass="63501">MSVFAWSSPIIFFSWAPGARPSPCVPCRMPWLSLSWLGLRPVAASPWLLLLLVGASWLLARVLAWTYTFYDNCCRLRCFPQPPKWNWFLGHLGLVTPTEQGMRVVTQLVANYPQGFVTWLGPVIPLVNLCHPDMVRTVLSASAAIAPKDMVFYSFLKPWLGDGLLLSGGDKWSRHRRMLTPALHFNILKSYVRIFNDSVNIMHAKWKRLASEGSAHLDMFEHISLMTLDSLQKCVFSFNISTPSEYISAVLELSALVTKRNEQIFLYMDSLYHLTSEGQRFHRVCRLVHDFTDSIIQERRRTLPDQGLDDLLKAKAKVKTLDFIDVLLLAKDEDGKELSDEDIRAEADTFMFGGHDTTASGLSWVLYNLARHPEHQERCRQEVRDLLRDREPKEIEWDDLAQLPFLTMCIKESLRLHPPTVGISQRGTQDIVLPDGRVIPKGALNVKGRSILGKKRGPIFGTHHNPSVWPNPEVYDPFRFDPENTKERSPLAFIPFSAGPRNCIGQTFAMTEMKVVLALTLLSFRVLPAGEEPRRKPELILRAEGGLWLRVEPLSAGPQ</sequence>
<reference evidence="13 14" key="1">
    <citation type="journal article" date="2020" name="Nat. Commun.">
        <title>Donkey genomes provide new insights into domestication and selection for coat color.</title>
        <authorList>
            <person name="Wang"/>
            <person name="C."/>
            <person name="Li"/>
            <person name="H."/>
            <person name="Guo"/>
            <person name="Y."/>
            <person name="Huang"/>
            <person name="J."/>
            <person name="Sun"/>
            <person name="Y."/>
            <person name="Min"/>
            <person name="J."/>
            <person name="Wang"/>
            <person name="J."/>
            <person name="Fang"/>
            <person name="X."/>
            <person name="Zhao"/>
            <person name="Z."/>
            <person name="Wang"/>
            <person name="S."/>
            <person name="Zhang"/>
            <person name="Y."/>
            <person name="Liu"/>
            <person name="Q."/>
            <person name="Jiang"/>
            <person name="Q."/>
            <person name="Wang"/>
            <person name="X."/>
            <person name="Guo"/>
            <person name="Y."/>
            <person name="Yang"/>
            <person name="C."/>
            <person name="Wang"/>
            <person name="Y."/>
            <person name="Tian"/>
            <person name="F."/>
            <person name="Zhuang"/>
            <person name="G."/>
            <person name="Fan"/>
            <person name="Y."/>
            <person name="Gao"/>
            <person name="Q."/>
            <person name="Li"/>
            <person name="Y."/>
            <person name="Ju"/>
            <person name="Z."/>
            <person name="Li"/>
            <person name="J."/>
            <person name="Li"/>
            <person name="R."/>
            <person name="Hou"/>
            <person name="M."/>
            <person name="Yang"/>
            <person name="G."/>
            <person name="Liu"/>
            <person name="G."/>
            <person name="Liu"/>
            <person name="W."/>
            <person name="Guo"/>
            <person name="J."/>
            <person name="Pan"/>
            <person name="S."/>
            <person name="Fan"/>
            <person name="G."/>
            <person name="Zhang"/>
            <person name="W."/>
            <person name="Zhang"/>
            <person name="R."/>
            <person name="Yu"/>
            <person name="J."/>
            <person name="Zhang"/>
            <person name="X."/>
            <person name="Yin"/>
            <person name="Q."/>
            <person name="Ji"/>
            <person name="C."/>
            <person name="Jin"/>
            <person name="Y."/>
            <person name="Yue"/>
            <person name="G."/>
            <person name="Liu"/>
            <person name="M."/>
            <person name="Xu"/>
            <person name="J."/>
            <person name="Liu"/>
            <person name="S."/>
            <person name="Jordana"/>
            <person name="J."/>
            <person name="Noce"/>
            <person name="A."/>
            <person name="Amills"/>
            <person name="M."/>
            <person name="Wu"/>
            <person name="D.D."/>
            <person name="Li"/>
            <person name="S."/>
            <person name="Zhou"/>
            <person name="X. and Zhong"/>
            <person name="J."/>
        </authorList>
    </citation>
    <scope>NUCLEOTIDE SEQUENCE [LARGE SCALE GENOMIC DNA]</scope>
</reference>
<dbReference type="GO" id="GO:0005506">
    <property type="term" value="F:iron ion binding"/>
    <property type="evidence" value="ECO:0007669"/>
    <property type="project" value="InterPro"/>
</dbReference>
<dbReference type="PANTHER" id="PTHR24291:SF198">
    <property type="entry name" value="CYTOCHROME P450 4F3"/>
    <property type="match status" value="1"/>
</dbReference>
<dbReference type="PRINTS" id="PR00465">
    <property type="entry name" value="EP450IV"/>
</dbReference>
<evidence type="ECO:0000313" key="14">
    <source>
        <dbReference type="Proteomes" id="UP000694387"/>
    </source>
</evidence>
<evidence type="ECO:0000256" key="10">
    <source>
        <dbReference type="PIRSR" id="PIRSR602403-1"/>
    </source>
</evidence>
<organism evidence="13 14">
    <name type="scientific">Equus asinus</name>
    <name type="common">Donkey</name>
    <name type="synonym">Equus africanus asinus</name>
    <dbReference type="NCBI Taxonomy" id="9793"/>
    <lineage>
        <taxon>Eukaryota</taxon>
        <taxon>Metazoa</taxon>
        <taxon>Chordata</taxon>
        <taxon>Craniata</taxon>
        <taxon>Vertebrata</taxon>
        <taxon>Euteleostomi</taxon>
        <taxon>Mammalia</taxon>
        <taxon>Eutheria</taxon>
        <taxon>Laurasiatheria</taxon>
        <taxon>Perissodactyla</taxon>
        <taxon>Equidae</taxon>
        <taxon>Equus</taxon>
    </lineage>
</organism>
<keyword evidence="6 11" id="KW-0560">Oxidoreductase</keyword>
<evidence type="ECO:0000256" key="12">
    <source>
        <dbReference type="SAM" id="SignalP"/>
    </source>
</evidence>
<dbReference type="PANTHER" id="PTHR24291">
    <property type="entry name" value="CYTOCHROME P450 FAMILY 4"/>
    <property type="match status" value="1"/>
</dbReference>
<feature type="signal peptide" evidence="12">
    <location>
        <begin position="1"/>
        <end position="21"/>
    </location>
</feature>
<dbReference type="FunFam" id="1.10.630.10:FF:000005">
    <property type="entry name" value="cytochrome P450 4F22 isoform X2"/>
    <property type="match status" value="1"/>
</dbReference>
<keyword evidence="14" id="KW-1185">Reference proteome</keyword>
<dbReference type="GO" id="GO:0005789">
    <property type="term" value="C:endoplasmic reticulum membrane"/>
    <property type="evidence" value="ECO:0007669"/>
    <property type="project" value="UniProtKB-SubCell"/>
</dbReference>
<evidence type="ECO:0000256" key="4">
    <source>
        <dbReference type="ARBA" id="ARBA00022723"/>
    </source>
</evidence>
<keyword evidence="8 11" id="KW-0503">Monooxygenase</keyword>
<keyword evidence="3 10" id="KW-0349">Heme</keyword>
<evidence type="ECO:0000256" key="6">
    <source>
        <dbReference type="ARBA" id="ARBA00023002"/>
    </source>
</evidence>
<dbReference type="InterPro" id="IPR017972">
    <property type="entry name" value="Cyt_P450_CS"/>
</dbReference>
<keyword evidence="7 10" id="KW-0408">Iron</keyword>
<dbReference type="InterPro" id="IPR002403">
    <property type="entry name" value="Cyt_P450_E_grp-IV"/>
</dbReference>
<dbReference type="InterPro" id="IPR036396">
    <property type="entry name" value="Cyt_P450_sf"/>
</dbReference>
<evidence type="ECO:0000256" key="3">
    <source>
        <dbReference type="ARBA" id="ARBA00022617"/>
    </source>
</evidence>
<dbReference type="GO" id="GO:0016705">
    <property type="term" value="F:oxidoreductase activity, acting on paired donors, with incorporation or reduction of molecular oxygen"/>
    <property type="evidence" value="ECO:0007669"/>
    <property type="project" value="InterPro"/>
</dbReference>
<keyword evidence="9" id="KW-0472">Membrane</keyword>
<dbReference type="PROSITE" id="PS00086">
    <property type="entry name" value="CYTOCHROME_P450"/>
    <property type="match status" value="1"/>
</dbReference>
<comment type="subcellular location">
    <subcellularLocation>
        <location evidence="1">Endoplasmic reticulum membrane</location>
    </subcellularLocation>
</comment>
<dbReference type="GO" id="GO:0020037">
    <property type="term" value="F:heme binding"/>
    <property type="evidence" value="ECO:0007669"/>
    <property type="project" value="InterPro"/>
</dbReference>
<dbReference type="InterPro" id="IPR001128">
    <property type="entry name" value="Cyt_P450"/>
</dbReference>
<dbReference type="Gene3D" id="1.10.630.10">
    <property type="entry name" value="Cytochrome P450"/>
    <property type="match status" value="1"/>
</dbReference>
<dbReference type="InterPro" id="IPR050196">
    <property type="entry name" value="Cytochrome_P450_Monoox"/>
</dbReference>
<keyword evidence="5" id="KW-0256">Endoplasmic reticulum</keyword>
<evidence type="ECO:0000256" key="8">
    <source>
        <dbReference type="ARBA" id="ARBA00023033"/>
    </source>
</evidence>
<dbReference type="GO" id="GO:0004497">
    <property type="term" value="F:monooxygenase activity"/>
    <property type="evidence" value="ECO:0007669"/>
    <property type="project" value="UniProtKB-KW"/>
</dbReference>
<evidence type="ECO:0000256" key="11">
    <source>
        <dbReference type="RuleBase" id="RU000461"/>
    </source>
</evidence>
<evidence type="ECO:0000256" key="7">
    <source>
        <dbReference type="ARBA" id="ARBA00023004"/>
    </source>
</evidence>
<proteinExistence type="inferred from homology"/>
<dbReference type="AlphaFoldDB" id="A0A8C4L3Y1"/>
<dbReference type="CDD" id="cd20679">
    <property type="entry name" value="CYP4F"/>
    <property type="match status" value="1"/>
</dbReference>
<evidence type="ECO:0000256" key="9">
    <source>
        <dbReference type="ARBA" id="ARBA00023136"/>
    </source>
</evidence>
<dbReference type="GO" id="GO:0044281">
    <property type="term" value="P:small molecule metabolic process"/>
    <property type="evidence" value="ECO:0007669"/>
    <property type="project" value="UniProtKB-ARBA"/>
</dbReference>
<keyword evidence="4 10" id="KW-0479">Metal-binding</keyword>
<evidence type="ECO:0000256" key="1">
    <source>
        <dbReference type="ARBA" id="ARBA00004586"/>
    </source>
</evidence>
<feature type="binding site" description="axial binding residue" evidence="10">
    <location>
        <position position="503"/>
    </location>
    <ligand>
        <name>heme</name>
        <dbReference type="ChEBI" id="CHEBI:30413"/>
    </ligand>
    <ligandPart>
        <name>Fe</name>
        <dbReference type="ChEBI" id="CHEBI:18248"/>
    </ligandPart>
</feature>
<comment type="cofactor">
    <cofactor evidence="10">
        <name>heme</name>
        <dbReference type="ChEBI" id="CHEBI:30413"/>
    </cofactor>
</comment>
<dbReference type="GeneTree" id="ENSGT00940000154646"/>
<protein>
    <submittedName>
        <fullName evidence="13">Uncharacterized protein</fullName>
    </submittedName>
</protein>
<name>A0A8C4L3Y1_EQUAS</name>
<dbReference type="Proteomes" id="UP000694387">
    <property type="component" value="Chromosome 10"/>
</dbReference>
<evidence type="ECO:0000313" key="13">
    <source>
        <dbReference type="Ensembl" id="ENSEASP00005003415.2"/>
    </source>
</evidence>
<feature type="chain" id="PRO_5040403789" evidence="12">
    <location>
        <begin position="22"/>
        <end position="559"/>
    </location>
</feature>